<evidence type="ECO:0000313" key="2">
    <source>
        <dbReference type="EMBL" id="KAK4746798.1"/>
    </source>
</evidence>
<accession>A0AAN7JKQ6</accession>
<dbReference type="AlphaFoldDB" id="A0AAN7JKQ6"/>
<gene>
    <name evidence="2" type="ORF">SAY87_025835</name>
</gene>
<dbReference type="GO" id="GO:0043240">
    <property type="term" value="C:Fanconi anaemia nuclear complex"/>
    <property type="evidence" value="ECO:0007669"/>
    <property type="project" value="InterPro"/>
</dbReference>
<dbReference type="InterPro" id="IPR021025">
    <property type="entry name" value="Fanconi_anaemia_gr_E_prot_C"/>
</dbReference>
<dbReference type="PANTHER" id="PTHR32094">
    <property type="entry name" value="FANCONI ANEMIA GROUP E PROTEIN"/>
    <property type="match status" value="1"/>
</dbReference>
<dbReference type="Pfam" id="PF11510">
    <property type="entry name" value="FA_FANCE"/>
    <property type="match status" value="1"/>
</dbReference>
<sequence>MERWVPLFNIFINSPTPETEASRWLQESFNAVSAAPITTASFLSLLMEPRSAIVVSESSSCSLMEPETRRIIFMETFPAAVQSRILSFLAFEYQRFSARDLMELAQAILSSDGRTDFWVERAACHLFDVLSHSNGCRIPSFILDSNEERRRVEFESVPRWLKDMPSGKGMIFPWLPVPMEELKPRGSVGSFDNDVDSDFVDMRSGVEEDFMNETDGHAQVIGTNTAVDEPLDPEIQAIVEDLRICILSFESTNRTLVLANKICELCLGKGDKSLAILSGIEPWKADDENTSILISNITDRIKDDELSWPSKVLSSFVLPKVLFLESPASRVLLTSVIEFCKLHQRAAEYGLVFPLILRKEGINNHISDVISRVVRECLHPAHVTAICQKLFCSRQDERRFLCLPCHRCFISDELVWTESTFALLQNILDHKVHLTQDCIDGVMSQIQKLSERFSRSLKFGKFLLCLVTKFSSSLVSHKLALTSAVECTDTLMTKAVLSKLSSL</sequence>
<dbReference type="GO" id="GO:0036297">
    <property type="term" value="P:interstrand cross-link repair"/>
    <property type="evidence" value="ECO:0007669"/>
    <property type="project" value="InterPro"/>
</dbReference>
<name>A0AAN7JKQ6_9MYRT</name>
<proteinExistence type="predicted"/>
<protein>
    <recommendedName>
        <fullName evidence="1">Fanconi Anaemia group E protein C-terminal domain-containing protein</fullName>
    </recommendedName>
</protein>
<dbReference type="Proteomes" id="UP001345219">
    <property type="component" value="Chromosome 20"/>
</dbReference>
<dbReference type="EMBL" id="JAXIOK010000020">
    <property type="protein sequence ID" value="KAK4746798.1"/>
    <property type="molecule type" value="Genomic_DNA"/>
</dbReference>
<dbReference type="PANTHER" id="PTHR32094:SF5">
    <property type="entry name" value="FANCONI ANEMIA GROUP E PROTEIN"/>
    <property type="match status" value="1"/>
</dbReference>
<evidence type="ECO:0000259" key="1">
    <source>
        <dbReference type="Pfam" id="PF11510"/>
    </source>
</evidence>
<dbReference type="Gene3D" id="1.25.40.480">
    <property type="match status" value="1"/>
</dbReference>
<evidence type="ECO:0000313" key="3">
    <source>
        <dbReference type="Proteomes" id="UP001345219"/>
    </source>
</evidence>
<feature type="domain" description="Fanconi Anaemia group E protein C-terminal" evidence="1">
    <location>
        <begin position="413"/>
        <end position="500"/>
    </location>
</feature>
<organism evidence="2 3">
    <name type="scientific">Trapa incisa</name>
    <dbReference type="NCBI Taxonomy" id="236973"/>
    <lineage>
        <taxon>Eukaryota</taxon>
        <taxon>Viridiplantae</taxon>
        <taxon>Streptophyta</taxon>
        <taxon>Embryophyta</taxon>
        <taxon>Tracheophyta</taxon>
        <taxon>Spermatophyta</taxon>
        <taxon>Magnoliopsida</taxon>
        <taxon>eudicotyledons</taxon>
        <taxon>Gunneridae</taxon>
        <taxon>Pentapetalae</taxon>
        <taxon>rosids</taxon>
        <taxon>malvids</taxon>
        <taxon>Myrtales</taxon>
        <taxon>Lythraceae</taxon>
        <taxon>Trapa</taxon>
    </lineage>
</organism>
<reference evidence="2 3" key="1">
    <citation type="journal article" date="2023" name="Hortic Res">
        <title>Pangenome of water caltrop reveals structural variations and asymmetric subgenome divergence after allopolyploidization.</title>
        <authorList>
            <person name="Zhang X."/>
            <person name="Chen Y."/>
            <person name="Wang L."/>
            <person name="Yuan Y."/>
            <person name="Fang M."/>
            <person name="Shi L."/>
            <person name="Lu R."/>
            <person name="Comes H.P."/>
            <person name="Ma Y."/>
            <person name="Chen Y."/>
            <person name="Huang G."/>
            <person name="Zhou Y."/>
            <person name="Zheng Z."/>
            <person name="Qiu Y."/>
        </authorList>
    </citation>
    <scope>NUCLEOTIDE SEQUENCE [LARGE SCALE GENOMIC DNA]</scope>
    <source>
        <tissue evidence="2">Roots</tissue>
    </source>
</reference>
<dbReference type="InterPro" id="IPR039685">
    <property type="entry name" value="FANCE"/>
</dbReference>
<keyword evidence="3" id="KW-1185">Reference proteome</keyword>
<comment type="caution">
    <text evidence="2">The sequence shown here is derived from an EMBL/GenBank/DDBJ whole genome shotgun (WGS) entry which is preliminary data.</text>
</comment>